<dbReference type="OrthoDB" id="10445394at2759"/>
<accession>A0A4Z1HNU6</accession>
<feature type="compositionally biased region" description="Low complexity" evidence="1">
    <location>
        <begin position="8"/>
        <end position="24"/>
    </location>
</feature>
<reference evidence="2 3" key="1">
    <citation type="submission" date="2017-12" db="EMBL/GenBank/DDBJ databases">
        <title>Comparative genomics of Botrytis spp.</title>
        <authorList>
            <person name="Valero-Jimenez C.A."/>
            <person name="Tapia P."/>
            <person name="Veloso J."/>
            <person name="Silva-Moreno E."/>
            <person name="Staats M."/>
            <person name="Valdes J.H."/>
            <person name="Van Kan J.A.L."/>
        </authorList>
    </citation>
    <scope>NUCLEOTIDE SEQUENCE [LARGE SCALE GENOMIC DNA]</scope>
    <source>
        <strain evidence="2 3">MUCL2120</strain>
    </source>
</reference>
<gene>
    <name evidence="2" type="ORF">BOTNAR_0382g00040</name>
</gene>
<keyword evidence="3" id="KW-1185">Reference proteome</keyword>
<sequence>MPPMDPISRSSSTSTVNSSLHHSASLPQLPGLSALASLASGTSSPQLRMNKDNPFSKIFESILGFLEAFMDKGAIVSSN</sequence>
<dbReference type="EMBL" id="PQXJ01000382">
    <property type="protein sequence ID" value="TGO50718.1"/>
    <property type="molecule type" value="Genomic_DNA"/>
</dbReference>
<protein>
    <submittedName>
        <fullName evidence="2">Uncharacterized protein</fullName>
    </submittedName>
</protein>
<comment type="caution">
    <text evidence="2">The sequence shown here is derived from an EMBL/GenBank/DDBJ whole genome shotgun (WGS) entry which is preliminary data.</text>
</comment>
<evidence type="ECO:0000313" key="2">
    <source>
        <dbReference type="EMBL" id="TGO50718.1"/>
    </source>
</evidence>
<evidence type="ECO:0000256" key="1">
    <source>
        <dbReference type="SAM" id="MobiDB-lite"/>
    </source>
</evidence>
<organism evidence="2 3">
    <name type="scientific">Botryotinia narcissicola</name>
    <dbReference type="NCBI Taxonomy" id="278944"/>
    <lineage>
        <taxon>Eukaryota</taxon>
        <taxon>Fungi</taxon>
        <taxon>Dikarya</taxon>
        <taxon>Ascomycota</taxon>
        <taxon>Pezizomycotina</taxon>
        <taxon>Leotiomycetes</taxon>
        <taxon>Helotiales</taxon>
        <taxon>Sclerotiniaceae</taxon>
        <taxon>Botryotinia</taxon>
    </lineage>
</organism>
<proteinExistence type="predicted"/>
<feature type="region of interest" description="Disordered" evidence="1">
    <location>
        <begin position="1"/>
        <end position="24"/>
    </location>
</feature>
<dbReference type="Proteomes" id="UP000297452">
    <property type="component" value="Unassembled WGS sequence"/>
</dbReference>
<name>A0A4Z1HNU6_9HELO</name>
<dbReference type="STRING" id="278944.A0A4Z1HNU6"/>
<dbReference type="AlphaFoldDB" id="A0A4Z1HNU6"/>
<evidence type="ECO:0000313" key="3">
    <source>
        <dbReference type="Proteomes" id="UP000297452"/>
    </source>
</evidence>